<evidence type="ECO:0000313" key="1">
    <source>
        <dbReference type="EMBL" id="ELU36630.1"/>
    </source>
</evidence>
<dbReference type="HOGENOM" id="CLU_3335896_0_0_1"/>
<sequence length="38" mass="4334">MKQTKNGQAVLKCSFRGEAKPGCIVHRGTQCEMRWIQI</sequence>
<proteinExistence type="predicted"/>
<evidence type="ECO:0000313" key="2">
    <source>
        <dbReference type="Proteomes" id="UP000011668"/>
    </source>
</evidence>
<name>L8WF82_THACA</name>
<accession>L8WF82</accession>
<dbReference type="AlphaFoldDB" id="L8WF82"/>
<comment type="caution">
    <text evidence="1">The sequence shown here is derived from an EMBL/GenBank/DDBJ whole genome shotgun (WGS) entry which is preliminary data.</text>
</comment>
<dbReference type="Proteomes" id="UP000011668">
    <property type="component" value="Unassembled WGS sequence"/>
</dbReference>
<dbReference type="EMBL" id="AFRT01003192">
    <property type="protein sequence ID" value="ELU36630.1"/>
    <property type="molecule type" value="Genomic_DNA"/>
</dbReference>
<protein>
    <submittedName>
        <fullName evidence="1">Uncharacterized protein</fullName>
    </submittedName>
</protein>
<gene>
    <name evidence="1" type="ORF">AG1IA_09340</name>
</gene>
<keyword evidence="2" id="KW-1185">Reference proteome</keyword>
<organism evidence="1 2">
    <name type="scientific">Thanatephorus cucumeris (strain AG1-IA)</name>
    <name type="common">Rice sheath blight fungus</name>
    <name type="synonym">Rhizoctonia solani</name>
    <dbReference type="NCBI Taxonomy" id="983506"/>
    <lineage>
        <taxon>Eukaryota</taxon>
        <taxon>Fungi</taxon>
        <taxon>Dikarya</taxon>
        <taxon>Basidiomycota</taxon>
        <taxon>Agaricomycotina</taxon>
        <taxon>Agaricomycetes</taxon>
        <taxon>Cantharellales</taxon>
        <taxon>Ceratobasidiaceae</taxon>
        <taxon>Rhizoctonia</taxon>
        <taxon>Rhizoctonia solani AG-1</taxon>
    </lineage>
</organism>
<reference evidence="1 2" key="1">
    <citation type="journal article" date="2013" name="Nat. Commun.">
        <title>The evolution and pathogenic mechanisms of the rice sheath blight pathogen.</title>
        <authorList>
            <person name="Zheng A."/>
            <person name="Lin R."/>
            <person name="Xu L."/>
            <person name="Qin P."/>
            <person name="Tang C."/>
            <person name="Ai P."/>
            <person name="Zhang D."/>
            <person name="Liu Y."/>
            <person name="Sun Z."/>
            <person name="Feng H."/>
            <person name="Wang Y."/>
            <person name="Chen Y."/>
            <person name="Liang X."/>
            <person name="Fu R."/>
            <person name="Li Q."/>
            <person name="Zhang J."/>
            <person name="Yu X."/>
            <person name="Xie Z."/>
            <person name="Ding L."/>
            <person name="Guan P."/>
            <person name="Tang J."/>
            <person name="Liang Y."/>
            <person name="Wang S."/>
            <person name="Deng Q."/>
            <person name="Li S."/>
            <person name="Zhu J."/>
            <person name="Wang L."/>
            <person name="Liu H."/>
            <person name="Li P."/>
        </authorList>
    </citation>
    <scope>NUCLEOTIDE SEQUENCE [LARGE SCALE GENOMIC DNA]</scope>
    <source>
        <strain evidence="2">AG-1 IA</strain>
    </source>
</reference>